<dbReference type="OrthoDB" id="9789291at2"/>
<dbReference type="InterPro" id="IPR050882">
    <property type="entry name" value="Prepilin_peptidase/N-MTase"/>
</dbReference>
<feature type="transmembrane region" description="Helical" evidence="1">
    <location>
        <begin position="36"/>
        <end position="61"/>
    </location>
</feature>
<keyword evidence="1" id="KW-0472">Membrane</keyword>
<dbReference type="PANTHER" id="PTHR30487">
    <property type="entry name" value="TYPE 4 PREPILIN-LIKE PROTEINS LEADER PEPTIDE-PROCESSING ENZYME"/>
    <property type="match status" value="1"/>
</dbReference>
<comment type="caution">
    <text evidence="3">The sequence shown here is derived from an EMBL/GenBank/DDBJ whole genome shotgun (WGS) entry which is preliminary data.</text>
</comment>
<dbReference type="EMBL" id="AZDA01000034">
    <property type="protein sequence ID" value="KRK39851.1"/>
    <property type="molecule type" value="Genomic_DNA"/>
</dbReference>
<dbReference type="PATRIC" id="fig|1423726.3.peg.2339"/>
<feature type="domain" description="Prepilin peptidase A24 N-terminal" evidence="2">
    <location>
        <begin position="43"/>
        <end position="118"/>
    </location>
</feature>
<feature type="transmembrane region" description="Helical" evidence="1">
    <location>
        <begin position="148"/>
        <end position="169"/>
    </location>
</feature>
<dbReference type="GO" id="GO:0004190">
    <property type="term" value="F:aspartic-type endopeptidase activity"/>
    <property type="evidence" value="ECO:0007669"/>
    <property type="project" value="TreeGrafter"/>
</dbReference>
<feature type="transmembrane region" description="Helical" evidence="1">
    <location>
        <begin position="176"/>
        <end position="192"/>
    </location>
</feature>
<sequence length="265" mass="30037">MSTAVFEKVLTTTGLKSGILNTLRILFITRSKEGDFMFVVTFIVGSILGSFLNLCAARWFVGGSCCWPRSTCPNCHQPLRWYDLIPIINQVWLRQRCRFCQRPLALDWPLETCAGLLAASGLILPLFWQPYWWLLCGFYYLFAVMDLRQHAILLTPFLVGSSVCILLHCGYYHQPLHVLSALFSAGIFYSFASLTHSFGAGDCDFLVLQCGLFGWQIGLQILAFACTLCLLTYCPLHRYLPRQIPFIPYLATATLGCLYYQLIPL</sequence>
<dbReference type="AlphaFoldDB" id="A0A0R1GZP5"/>
<evidence type="ECO:0000313" key="4">
    <source>
        <dbReference type="Proteomes" id="UP000051461"/>
    </source>
</evidence>
<name>A0A0R1GZP5_9LACO</name>
<dbReference type="Pfam" id="PF06750">
    <property type="entry name" value="A24_N_bact"/>
    <property type="match status" value="1"/>
</dbReference>
<dbReference type="Proteomes" id="UP000051461">
    <property type="component" value="Unassembled WGS sequence"/>
</dbReference>
<dbReference type="PANTHER" id="PTHR30487:SF0">
    <property type="entry name" value="PREPILIN LEADER PEPTIDASE_N-METHYLTRANSFERASE-RELATED"/>
    <property type="match status" value="1"/>
</dbReference>
<dbReference type="GO" id="GO:0005886">
    <property type="term" value="C:plasma membrane"/>
    <property type="evidence" value="ECO:0007669"/>
    <property type="project" value="TreeGrafter"/>
</dbReference>
<organism evidence="3 4">
    <name type="scientific">Loigolactobacillus bifermentans DSM 20003</name>
    <dbReference type="NCBI Taxonomy" id="1423726"/>
    <lineage>
        <taxon>Bacteria</taxon>
        <taxon>Bacillati</taxon>
        <taxon>Bacillota</taxon>
        <taxon>Bacilli</taxon>
        <taxon>Lactobacillales</taxon>
        <taxon>Lactobacillaceae</taxon>
        <taxon>Loigolactobacillus</taxon>
    </lineage>
</organism>
<accession>A0A0R1GZP5</accession>
<feature type="transmembrane region" description="Helical" evidence="1">
    <location>
        <begin position="212"/>
        <end position="234"/>
    </location>
</feature>
<dbReference type="InterPro" id="IPR010627">
    <property type="entry name" value="Prepilin_pept_A24_N"/>
</dbReference>
<keyword evidence="1" id="KW-1133">Transmembrane helix</keyword>
<evidence type="ECO:0000313" key="3">
    <source>
        <dbReference type="EMBL" id="KRK39851.1"/>
    </source>
</evidence>
<dbReference type="STRING" id="1423726.FC07_GL002253"/>
<keyword evidence="4" id="KW-1185">Reference proteome</keyword>
<gene>
    <name evidence="3" type="ORF">FC07_GL002253</name>
</gene>
<evidence type="ECO:0000256" key="1">
    <source>
        <dbReference type="SAM" id="Phobius"/>
    </source>
</evidence>
<protein>
    <recommendedName>
        <fullName evidence="2">Prepilin peptidase A24 N-terminal domain-containing protein</fullName>
    </recommendedName>
</protein>
<dbReference type="GO" id="GO:0006465">
    <property type="term" value="P:signal peptide processing"/>
    <property type="evidence" value="ECO:0007669"/>
    <property type="project" value="TreeGrafter"/>
</dbReference>
<feature type="transmembrane region" description="Helical" evidence="1">
    <location>
        <begin position="246"/>
        <end position="263"/>
    </location>
</feature>
<keyword evidence="1" id="KW-0812">Transmembrane</keyword>
<reference evidence="3 4" key="1">
    <citation type="journal article" date="2015" name="Genome Announc.">
        <title>Expanding the biotechnology potential of lactobacilli through comparative genomics of 213 strains and associated genera.</title>
        <authorList>
            <person name="Sun Z."/>
            <person name="Harris H.M."/>
            <person name="McCann A."/>
            <person name="Guo C."/>
            <person name="Argimon S."/>
            <person name="Zhang W."/>
            <person name="Yang X."/>
            <person name="Jeffery I.B."/>
            <person name="Cooney J.C."/>
            <person name="Kagawa T.F."/>
            <person name="Liu W."/>
            <person name="Song Y."/>
            <person name="Salvetti E."/>
            <person name="Wrobel A."/>
            <person name="Rasinkangas P."/>
            <person name="Parkhill J."/>
            <person name="Rea M.C."/>
            <person name="O'Sullivan O."/>
            <person name="Ritari J."/>
            <person name="Douillard F.P."/>
            <person name="Paul Ross R."/>
            <person name="Yang R."/>
            <person name="Briner A.E."/>
            <person name="Felis G.E."/>
            <person name="de Vos W.M."/>
            <person name="Barrangou R."/>
            <person name="Klaenhammer T.R."/>
            <person name="Caufield P.W."/>
            <person name="Cui Y."/>
            <person name="Zhang H."/>
            <person name="O'Toole P.W."/>
        </authorList>
    </citation>
    <scope>NUCLEOTIDE SEQUENCE [LARGE SCALE GENOMIC DNA]</scope>
    <source>
        <strain evidence="3 4">DSM 20003</strain>
    </source>
</reference>
<evidence type="ECO:0000259" key="2">
    <source>
        <dbReference type="Pfam" id="PF06750"/>
    </source>
</evidence>
<feature type="transmembrane region" description="Helical" evidence="1">
    <location>
        <begin position="108"/>
        <end position="128"/>
    </location>
</feature>
<proteinExistence type="predicted"/>